<keyword evidence="1" id="KW-0677">Repeat</keyword>
<evidence type="ECO:0000313" key="4">
    <source>
        <dbReference type="Proteomes" id="UP001305779"/>
    </source>
</evidence>
<evidence type="ECO:0000256" key="1">
    <source>
        <dbReference type="ARBA" id="ARBA00022737"/>
    </source>
</evidence>
<dbReference type="InterPro" id="IPR011990">
    <property type="entry name" value="TPR-like_helical_dom_sf"/>
</dbReference>
<dbReference type="PANTHER" id="PTHR11242:SF0">
    <property type="entry name" value="TPR_REGION DOMAIN-CONTAINING PROTEIN"/>
    <property type="match status" value="1"/>
</dbReference>
<organism evidence="3 4">
    <name type="scientific">Zasmidium cellare</name>
    <name type="common">Wine cellar mold</name>
    <name type="synonym">Racodium cellare</name>
    <dbReference type="NCBI Taxonomy" id="395010"/>
    <lineage>
        <taxon>Eukaryota</taxon>
        <taxon>Fungi</taxon>
        <taxon>Dikarya</taxon>
        <taxon>Ascomycota</taxon>
        <taxon>Pezizomycotina</taxon>
        <taxon>Dothideomycetes</taxon>
        <taxon>Dothideomycetidae</taxon>
        <taxon>Mycosphaerellales</taxon>
        <taxon>Mycosphaerellaceae</taxon>
        <taxon>Zasmidium</taxon>
    </lineage>
</organism>
<keyword evidence="4" id="KW-1185">Reference proteome</keyword>
<accession>A0ABR0ELP4</accession>
<dbReference type="InterPro" id="IPR039663">
    <property type="entry name" value="AIP/AIPL1/TTC9"/>
</dbReference>
<proteinExistence type="predicted"/>
<dbReference type="PANTHER" id="PTHR11242">
    <property type="entry name" value="ARYL HYDROCARBON RECEPTOR INTERACTING PROTEIN RELATED"/>
    <property type="match status" value="1"/>
</dbReference>
<gene>
    <name evidence="3" type="ORF">PRZ48_005926</name>
</gene>
<dbReference type="SUPFAM" id="SSF48452">
    <property type="entry name" value="TPR-like"/>
    <property type="match status" value="1"/>
</dbReference>
<keyword evidence="2" id="KW-0802">TPR repeat</keyword>
<evidence type="ECO:0000313" key="3">
    <source>
        <dbReference type="EMBL" id="KAK4502501.1"/>
    </source>
</evidence>
<sequence>MAETEQKLHLLALPPELREQIYRLILHPNANRRYHEDEYTSYDFKPALVLFRINRQIYLESRKVFRELNTFVRIETPWAETQQHVQLEGHVPIVVNKDKAYNFEGHTMNVLIDAPHHMSLELNIQRFIILLDDLEKFTKMWHYADLTYPGLNEHLRLELQLKDPYAPAWEEKRMTKALQRRLLLPFGDVKNINETVVGGDIKPYQAIEKELRDNQAKPHLSPEHCLRESTRLKLEGNVELKEGRYREALELYNQAWHAIHVVIKGRKRHIHGDAFFGRELREEPFIGKNGQAERLLLRVQLVANTCLAYLKLEEWDQCRFWGHRSISMLREAMGADDRMTIIPEEEAVLGFPAADQMGKIYYRTAVACKMLDDESEARKLLRVAAVYLPRDENIRREIAATALRLG</sequence>
<dbReference type="Proteomes" id="UP001305779">
    <property type="component" value="Unassembled WGS sequence"/>
</dbReference>
<protein>
    <submittedName>
        <fullName evidence="3">Uncharacterized protein</fullName>
    </submittedName>
</protein>
<dbReference type="Gene3D" id="1.25.40.10">
    <property type="entry name" value="Tetratricopeptide repeat domain"/>
    <property type="match status" value="1"/>
</dbReference>
<dbReference type="EMBL" id="JAXOVC010000004">
    <property type="protein sequence ID" value="KAK4502501.1"/>
    <property type="molecule type" value="Genomic_DNA"/>
</dbReference>
<name>A0ABR0ELP4_ZASCE</name>
<comment type="caution">
    <text evidence="3">The sequence shown here is derived from an EMBL/GenBank/DDBJ whole genome shotgun (WGS) entry which is preliminary data.</text>
</comment>
<evidence type="ECO:0000256" key="2">
    <source>
        <dbReference type="ARBA" id="ARBA00022803"/>
    </source>
</evidence>
<reference evidence="3 4" key="1">
    <citation type="journal article" date="2023" name="G3 (Bethesda)">
        <title>A chromosome-level genome assembly of Zasmidium syzygii isolated from banana leaves.</title>
        <authorList>
            <person name="van Westerhoven A.C."/>
            <person name="Mehrabi R."/>
            <person name="Talebi R."/>
            <person name="Steentjes M.B.F."/>
            <person name="Corcolon B."/>
            <person name="Chong P.A."/>
            <person name="Kema G.H.J."/>
            <person name="Seidl M.F."/>
        </authorList>
    </citation>
    <scope>NUCLEOTIDE SEQUENCE [LARGE SCALE GENOMIC DNA]</scope>
    <source>
        <strain evidence="3 4">P124</strain>
    </source>
</reference>